<organism evidence="3 4">
    <name type="scientific">Smittium culicis</name>
    <dbReference type="NCBI Taxonomy" id="133412"/>
    <lineage>
        <taxon>Eukaryota</taxon>
        <taxon>Fungi</taxon>
        <taxon>Fungi incertae sedis</taxon>
        <taxon>Zoopagomycota</taxon>
        <taxon>Kickxellomycotina</taxon>
        <taxon>Harpellomycetes</taxon>
        <taxon>Harpellales</taxon>
        <taxon>Legeriomycetaceae</taxon>
        <taxon>Smittium</taxon>
    </lineage>
</organism>
<dbReference type="AlphaFoldDB" id="A0A1R1XXL9"/>
<dbReference type="GO" id="GO:0006384">
    <property type="term" value="P:transcription initiation at RNA polymerase III promoter"/>
    <property type="evidence" value="ECO:0007669"/>
    <property type="project" value="InterPro"/>
</dbReference>
<dbReference type="Proteomes" id="UP000187429">
    <property type="component" value="Unassembled WGS sequence"/>
</dbReference>
<dbReference type="Pfam" id="PF09734">
    <property type="entry name" value="Tau95"/>
    <property type="match status" value="1"/>
</dbReference>
<reference evidence="4" key="1">
    <citation type="submission" date="2017-01" db="EMBL/GenBank/DDBJ databases">
        <authorList>
            <person name="Wang Y."/>
            <person name="White M."/>
            <person name="Kvist S."/>
            <person name="Moncalvo J.-M."/>
        </authorList>
    </citation>
    <scope>NUCLEOTIDE SEQUENCE [LARGE SCALE GENOMIC DNA]</scope>
    <source>
        <strain evidence="4">ID-206-W2</strain>
    </source>
</reference>
<evidence type="ECO:0000256" key="1">
    <source>
        <dbReference type="SAM" id="MobiDB-lite"/>
    </source>
</evidence>
<dbReference type="GO" id="GO:0001003">
    <property type="term" value="F:RNA polymerase III type 2 promoter sequence-specific DNA binding"/>
    <property type="evidence" value="ECO:0007669"/>
    <property type="project" value="TreeGrafter"/>
</dbReference>
<dbReference type="InterPro" id="IPR040454">
    <property type="entry name" value="TF_IIIC_Tfc1/Sfc1"/>
</dbReference>
<sequence length="242" mass="27510">MDSGPWRDLWIKFGYDMRKTRESFIYQQVNIRKTVVTKPKAETNSLNQAESDSDTNLNKASSTTAPDNNPKKSRPISFISKIPINPYYQLEDAKLYEAQEKFGVRLGTNMLGDIKIKKVVKLLQHPRILQPECTRTSGWIRPDILVFIKQQIKEKINEATDLDDVHNISYKPSSDITNHATDSLNAELLTPKSNNLRKGSLKSHSKASIHIEDVNKILRIGNEDNHSDGYNSINDDSDISDL</sequence>
<proteinExistence type="predicted"/>
<dbReference type="InterPro" id="IPR019136">
    <property type="entry name" value="TF_IIIC_su-5_HTH"/>
</dbReference>
<name>A0A1R1XXL9_9FUNG</name>
<feature type="domain" description="Transcription factor IIIC subunit 5 HTH" evidence="2">
    <location>
        <begin position="2"/>
        <end position="32"/>
    </location>
</feature>
<feature type="region of interest" description="Disordered" evidence="1">
    <location>
        <begin position="39"/>
        <end position="76"/>
    </location>
</feature>
<dbReference type="EMBL" id="LSSM01003032">
    <property type="protein sequence ID" value="OMJ19355.1"/>
    <property type="molecule type" value="Genomic_DNA"/>
</dbReference>
<dbReference type="PANTHER" id="PTHR13230">
    <property type="entry name" value="GENERAL TRANSCRIPTION FACTOR IIIC, POLYPEPTIDE 5"/>
    <property type="match status" value="1"/>
</dbReference>
<comment type="caution">
    <text evidence="3">The sequence shown here is derived from an EMBL/GenBank/DDBJ whole genome shotgun (WGS) entry which is preliminary data.</text>
</comment>
<keyword evidence="4" id="KW-1185">Reference proteome</keyword>
<dbReference type="GO" id="GO:0000127">
    <property type="term" value="C:transcription factor TFIIIC complex"/>
    <property type="evidence" value="ECO:0007669"/>
    <property type="project" value="InterPro"/>
</dbReference>
<evidence type="ECO:0000259" key="2">
    <source>
        <dbReference type="Pfam" id="PF09734"/>
    </source>
</evidence>
<feature type="compositionally biased region" description="Polar residues" evidence="1">
    <location>
        <begin position="42"/>
        <end position="67"/>
    </location>
</feature>
<dbReference type="OrthoDB" id="5598268at2759"/>
<dbReference type="GO" id="GO:0001002">
    <property type="term" value="F:RNA polymerase III type 1 promoter sequence-specific DNA binding"/>
    <property type="evidence" value="ECO:0007669"/>
    <property type="project" value="TreeGrafter"/>
</dbReference>
<evidence type="ECO:0000313" key="4">
    <source>
        <dbReference type="Proteomes" id="UP000187429"/>
    </source>
</evidence>
<dbReference type="PANTHER" id="PTHR13230:SF5">
    <property type="entry name" value="GENERAL TRANSCRIPTION FACTOR 3C POLYPEPTIDE 5"/>
    <property type="match status" value="1"/>
</dbReference>
<protein>
    <recommendedName>
        <fullName evidence="2">Transcription factor IIIC subunit 5 HTH domain-containing protein</fullName>
    </recommendedName>
</protein>
<gene>
    <name evidence="3" type="ORF">AYI69_g6650</name>
</gene>
<accession>A0A1R1XXL9</accession>
<evidence type="ECO:0000313" key="3">
    <source>
        <dbReference type="EMBL" id="OMJ19355.1"/>
    </source>
</evidence>